<proteinExistence type="predicted"/>
<dbReference type="Gene3D" id="1.10.287.2250">
    <property type="match status" value="1"/>
</dbReference>
<gene>
    <name evidence="2" type="ORF">FBUS_03513</name>
</gene>
<protein>
    <recommendedName>
        <fullName evidence="1">Cathepsin propeptide inhibitor domain-containing protein</fullName>
    </recommendedName>
</protein>
<reference evidence="2" key="1">
    <citation type="submission" date="2019-05" db="EMBL/GenBank/DDBJ databases">
        <title>Annotation for the trematode Fasciolopsis buski.</title>
        <authorList>
            <person name="Choi Y.-J."/>
        </authorList>
    </citation>
    <scope>NUCLEOTIDE SEQUENCE</scope>
    <source>
        <strain evidence="2">HT</strain>
        <tissue evidence="2">Whole worm</tissue>
    </source>
</reference>
<sequence>MSMNAEVVTVPLERAYVDKCWSAWKSKYDKHYADADEDERRRCIFTQSMAKIMTHNVQYDLGLVTYYMGFNESSDLSSDEFRQHRTGLITIAAEPQEGESGGERYIKSCIGILTDEVKQVCWLLLPFCFFI</sequence>
<dbReference type="InterPro" id="IPR038765">
    <property type="entry name" value="Papain-like_cys_pep_sf"/>
</dbReference>
<keyword evidence="3" id="KW-1185">Reference proteome</keyword>
<evidence type="ECO:0000313" key="2">
    <source>
        <dbReference type="EMBL" id="KAA0192940.1"/>
    </source>
</evidence>
<dbReference type="SMART" id="SM00848">
    <property type="entry name" value="Inhibitor_I29"/>
    <property type="match status" value="1"/>
</dbReference>
<organism evidence="2 3">
    <name type="scientific">Fasciolopsis buskii</name>
    <dbReference type="NCBI Taxonomy" id="27845"/>
    <lineage>
        <taxon>Eukaryota</taxon>
        <taxon>Metazoa</taxon>
        <taxon>Spiralia</taxon>
        <taxon>Lophotrochozoa</taxon>
        <taxon>Platyhelminthes</taxon>
        <taxon>Trematoda</taxon>
        <taxon>Digenea</taxon>
        <taxon>Plagiorchiida</taxon>
        <taxon>Echinostomata</taxon>
        <taxon>Echinostomatoidea</taxon>
        <taxon>Fasciolidae</taxon>
        <taxon>Fasciolopsis</taxon>
    </lineage>
</organism>
<accession>A0A8E0RU91</accession>
<feature type="domain" description="Cathepsin propeptide inhibitor" evidence="1">
    <location>
        <begin position="21"/>
        <end position="81"/>
    </location>
</feature>
<dbReference type="Pfam" id="PF08246">
    <property type="entry name" value="Inhibitor_I29"/>
    <property type="match status" value="1"/>
</dbReference>
<name>A0A8E0RU91_9TREM</name>
<dbReference type="OrthoDB" id="5855924at2759"/>
<dbReference type="AlphaFoldDB" id="A0A8E0RU91"/>
<evidence type="ECO:0000313" key="3">
    <source>
        <dbReference type="Proteomes" id="UP000728185"/>
    </source>
</evidence>
<evidence type="ECO:0000259" key="1">
    <source>
        <dbReference type="SMART" id="SM00848"/>
    </source>
</evidence>
<comment type="caution">
    <text evidence="2">The sequence shown here is derived from an EMBL/GenBank/DDBJ whole genome shotgun (WGS) entry which is preliminary data.</text>
</comment>
<dbReference type="EMBL" id="LUCM01005341">
    <property type="protein sequence ID" value="KAA0192940.1"/>
    <property type="molecule type" value="Genomic_DNA"/>
</dbReference>
<dbReference type="SUPFAM" id="SSF54001">
    <property type="entry name" value="Cysteine proteinases"/>
    <property type="match status" value="1"/>
</dbReference>
<dbReference type="Proteomes" id="UP000728185">
    <property type="component" value="Unassembled WGS sequence"/>
</dbReference>
<dbReference type="InterPro" id="IPR013201">
    <property type="entry name" value="Prot_inhib_I29"/>
</dbReference>